<dbReference type="EMBL" id="AP015038">
    <property type="protein sequence ID" value="BAT89113.1"/>
    <property type="molecule type" value="Genomic_DNA"/>
</dbReference>
<protein>
    <submittedName>
        <fullName evidence="1">Uncharacterized protein</fullName>
    </submittedName>
</protein>
<evidence type="ECO:0000313" key="2">
    <source>
        <dbReference type="Proteomes" id="UP000291084"/>
    </source>
</evidence>
<proteinExistence type="predicted"/>
<accession>A0A0S3S8J9</accession>
<evidence type="ECO:0000313" key="1">
    <source>
        <dbReference type="EMBL" id="BAT89113.1"/>
    </source>
</evidence>
<feature type="non-terminal residue" evidence="1">
    <location>
        <position position="1"/>
    </location>
</feature>
<sequence>LKGTLHSSLKQNFHSYETCFEICQTLKMTCGREGQMSQIKEIEHFIELSKPQLISFSQNLYLSKTQVSSFLLLLSRNSSSHFIFSII</sequence>
<gene>
    <name evidence="1" type="primary">Vigan.05G280700</name>
    <name evidence="1" type="ORF">VIGAN_05280700</name>
</gene>
<dbReference type="AlphaFoldDB" id="A0A0S3S8J9"/>
<name>A0A0S3S8J9_PHAAN</name>
<dbReference type="Proteomes" id="UP000291084">
    <property type="component" value="Chromosome 5"/>
</dbReference>
<organism evidence="1 2">
    <name type="scientific">Vigna angularis var. angularis</name>
    <dbReference type="NCBI Taxonomy" id="157739"/>
    <lineage>
        <taxon>Eukaryota</taxon>
        <taxon>Viridiplantae</taxon>
        <taxon>Streptophyta</taxon>
        <taxon>Embryophyta</taxon>
        <taxon>Tracheophyta</taxon>
        <taxon>Spermatophyta</taxon>
        <taxon>Magnoliopsida</taxon>
        <taxon>eudicotyledons</taxon>
        <taxon>Gunneridae</taxon>
        <taxon>Pentapetalae</taxon>
        <taxon>rosids</taxon>
        <taxon>fabids</taxon>
        <taxon>Fabales</taxon>
        <taxon>Fabaceae</taxon>
        <taxon>Papilionoideae</taxon>
        <taxon>50 kb inversion clade</taxon>
        <taxon>NPAAA clade</taxon>
        <taxon>indigoferoid/millettioid clade</taxon>
        <taxon>Phaseoleae</taxon>
        <taxon>Vigna</taxon>
    </lineage>
</organism>
<reference evidence="1 2" key="1">
    <citation type="journal article" date="2015" name="Sci. Rep.">
        <title>The power of single molecule real-time sequencing technology in the de novo assembly of a eukaryotic genome.</title>
        <authorList>
            <person name="Sakai H."/>
            <person name="Naito K."/>
            <person name="Ogiso-Tanaka E."/>
            <person name="Takahashi Y."/>
            <person name="Iseki K."/>
            <person name="Muto C."/>
            <person name="Satou K."/>
            <person name="Teruya K."/>
            <person name="Shiroma A."/>
            <person name="Shimoji M."/>
            <person name="Hirano T."/>
            <person name="Itoh T."/>
            <person name="Kaga A."/>
            <person name="Tomooka N."/>
        </authorList>
    </citation>
    <scope>NUCLEOTIDE SEQUENCE [LARGE SCALE GENOMIC DNA]</scope>
    <source>
        <strain evidence="2">cv. Shumari</strain>
    </source>
</reference>
<keyword evidence="2" id="KW-1185">Reference proteome</keyword>